<evidence type="ECO:0000259" key="4">
    <source>
        <dbReference type="PROSITE" id="PS50937"/>
    </source>
</evidence>
<dbReference type="PANTHER" id="PTHR30204:SF67">
    <property type="entry name" value="HTH-TYPE TRANSCRIPTIONAL REGULATOR MLRA-RELATED"/>
    <property type="match status" value="1"/>
</dbReference>
<accession>A0ABV6J551</accession>
<dbReference type="InterPro" id="IPR036594">
    <property type="entry name" value="Meth_synthase_dom"/>
</dbReference>
<dbReference type="SUPFAM" id="SSF52242">
    <property type="entry name" value="Cobalamin (vitamin B12)-binding domain"/>
    <property type="match status" value="1"/>
</dbReference>
<dbReference type="Gene3D" id="1.10.1660.10">
    <property type="match status" value="1"/>
</dbReference>
<feature type="domain" description="B12-binding" evidence="5">
    <location>
        <begin position="189"/>
        <end position="318"/>
    </location>
</feature>
<dbReference type="Proteomes" id="UP001589818">
    <property type="component" value="Unassembled WGS sequence"/>
</dbReference>
<dbReference type="InterPro" id="IPR006158">
    <property type="entry name" value="Cobalamin-bd"/>
</dbReference>
<evidence type="ECO:0000256" key="1">
    <source>
        <dbReference type="ARBA" id="ARBA00023015"/>
    </source>
</evidence>
<dbReference type="InterPro" id="IPR003759">
    <property type="entry name" value="Cbl-bd_cap"/>
</dbReference>
<dbReference type="Gene3D" id="3.40.50.280">
    <property type="entry name" value="Cobalamin-binding domain"/>
    <property type="match status" value="1"/>
</dbReference>
<organism evidence="6 7">
    <name type="scientific">Paenibacillus mendelii</name>
    <dbReference type="NCBI Taxonomy" id="206163"/>
    <lineage>
        <taxon>Bacteria</taxon>
        <taxon>Bacillati</taxon>
        <taxon>Bacillota</taxon>
        <taxon>Bacilli</taxon>
        <taxon>Bacillales</taxon>
        <taxon>Paenibacillaceae</taxon>
        <taxon>Paenibacillus</taxon>
    </lineage>
</organism>
<dbReference type="SMART" id="SM00422">
    <property type="entry name" value="HTH_MERR"/>
    <property type="match status" value="1"/>
</dbReference>
<dbReference type="PANTHER" id="PTHR30204">
    <property type="entry name" value="REDOX-CYCLING DRUG-SENSING TRANSCRIPTIONAL ACTIVATOR SOXR"/>
    <property type="match status" value="1"/>
</dbReference>
<proteinExistence type="predicted"/>
<evidence type="ECO:0000313" key="6">
    <source>
        <dbReference type="EMBL" id="MFC0390932.1"/>
    </source>
</evidence>
<evidence type="ECO:0000313" key="7">
    <source>
        <dbReference type="Proteomes" id="UP001589818"/>
    </source>
</evidence>
<keyword evidence="3" id="KW-0804">Transcription</keyword>
<dbReference type="PROSITE" id="PS50937">
    <property type="entry name" value="HTH_MERR_2"/>
    <property type="match status" value="1"/>
</dbReference>
<sequence length="318" mass="36348">MTGRLLTIKEVAKRTGLSTQLIRKWEERYEAVKPDRMSNGYRGYTDADVETLGWLKQRVDEGVPIGMAVLERQREDGRVSSTPELSWSPRTSGREAIRMPDTDWREPITRFIECFEQVDLSGAQKLYEQLLSLHRVEHLLTRILEPTLVELGERWERGEISEYQEHFGSHFIRDKILSIRNLFHPSDDSPLIVTACGPGERHELGILFLGFFALQQGYKVIYLGTSPSEKGLMDCLRQMKPAAFTFSFSTSERLENARPFLLEFDRQIPLLSPNTYVFIGGRIIEEDALLEGTSRIYMLSGDAPSAIHKIASRLGDKP</sequence>
<dbReference type="InterPro" id="IPR000551">
    <property type="entry name" value="MerR-type_HTH_dom"/>
</dbReference>
<keyword evidence="7" id="KW-1185">Reference proteome</keyword>
<dbReference type="PROSITE" id="PS51332">
    <property type="entry name" value="B12_BINDING"/>
    <property type="match status" value="1"/>
</dbReference>
<dbReference type="Pfam" id="PF02607">
    <property type="entry name" value="B12-binding_2"/>
    <property type="match status" value="1"/>
</dbReference>
<reference evidence="6 7" key="1">
    <citation type="submission" date="2024-09" db="EMBL/GenBank/DDBJ databases">
        <authorList>
            <person name="Sun Q."/>
            <person name="Mori K."/>
        </authorList>
    </citation>
    <scope>NUCLEOTIDE SEQUENCE [LARGE SCALE GENOMIC DNA]</scope>
    <source>
        <strain evidence="6 7">CCM 4839</strain>
    </source>
</reference>
<protein>
    <submittedName>
        <fullName evidence="6">MerR family transcriptional regulator</fullName>
    </submittedName>
</protein>
<dbReference type="InterPro" id="IPR009061">
    <property type="entry name" value="DNA-bd_dom_put_sf"/>
</dbReference>
<evidence type="ECO:0000256" key="2">
    <source>
        <dbReference type="ARBA" id="ARBA00023125"/>
    </source>
</evidence>
<keyword evidence="2" id="KW-0238">DNA-binding</keyword>
<feature type="domain" description="HTH merR-type" evidence="4">
    <location>
        <begin position="5"/>
        <end position="64"/>
    </location>
</feature>
<gene>
    <name evidence="6" type="ORF">ACFFJ8_06050</name>
</gene>
<dbReference type="SUPFAM" id="SSF46955">
    <property type="entry name" value="Putative DNA-binding domain"/>
    <property type="match status" value="1"/>
</dbReference>
<evidence type="ECO:0000259" key="5">
    <source>
        <dbReference type="PROSITE" id="PS51332"/>
    </source>
</evidence>
<evidence type="ECO:0000256" key="3">
    <source>
        <dbReference type="ARBA" id="ARBA00023163"/>
    </source>
</evidence>
<dbReference type="RefSeq" id="WP_204818387.1">
    <property type="nucleotide sequence ID" value="NZ_JANHOF010000004.1"/>
</dbReference>
<dbReference type="Pfam" id="PF13411">
    <property type="entry name" value="MerR_1"/>
    <property type="match status" value="1"/>
</dbReference>
<comment type="caution">
    <text evidence="6">The sequence shown here is derived from an EMBL/GenBank/DDBJ whole genome shotgun (WGS) entry which is preliminary data.</text>
</comment>
<keyword evidence="1" id="KW-0805">Transcription regulation</keyword>
<name>A0ABV6J551_9BACL</name>
<dbReference type="InterPro" id="IPR047057">
    <property type="entry name" value="MerR_fam"/>
</dbReference>
<dbReference type="EMBL" id="JBHLVF010000010">
    <property type="protein sequence ID" value="MFC0390932.1"/>
    <property type="molecule type" value="Genomic_DNA"/>
</dbReference>
<dbReference type="Gene3D" id="1.10.1240.10">
    <property type="entry name" value="Methionine synthase domain"/>
    <property type="match status" value="1"/>
</dbReference>
<dbReference type="InterPro" id="IPR036724">
    <property type="entry name" value="Cobalamin-bd_sf"/>
</dbReference>